<feature type="binding site" evidence="1">
    <location>
        <position position="345"/>
    </location>
    <ligand>
        <name>AMP</name>
        <dbReference type="ChEBI" id="CHEBI:456215"/>
    </ligand>
</feature>
<dbReference type="Gene3D" id="3.90.470.20">
    <property type="entry name" value="4'-phosphopantetheinyl transferase domain"/>
    <property type="match status" value="1"/>
</dbReference>
<feature type="binding site" evidence="1">
    <location>
        <position position="229"/>
    </location>
    <ligand>
        <name>(6S)-NADPHX</name>
        <dbReference type="ChEBI" id="CHEBI:64076"/>
    </ligand>
</feature>
<dbReference type="AlphaFoldDB" id="A0A0B4S1B5"/>
<dbReference type="GO" id="GO:0006633">
    <property type="term" value="P:fatty acid biosynthetic process"/>
    <property type="evidence" value="ECO:0007669"/>
    <property type="project" value="InterPro"/>
</dbReference>
<accession>A0A0B4S1B5</accession>
<dbReference type="KEGG" id="pmic:NW74_04335"/>
<dbReference type="EMBL" id="CP009761">
    <property type="protein sequence ID" value="AIZ36612.1"/>
    <property type="molecule type" value="Genomic_DNA"/>
</dbReference>
<keyword evidence="1" id="KW-0520">NAD</keyword>
<comment type="caution">
    <text evidence="1">Lacks conserved residue(s) required for the propagation of feature annotation.</text>
</comment>
<proteinExistence type="inferred from homology"/>
<feature type="binding site" evidence="1">
    <location>
        <position position="346"/>
    </location>
    <ligand>
        <name>(6S)-NADPHX</name>
        <dbReference type="ChEBI" id="CHEBI:64076"/>
    </ligand>
</feature>
<dbReference type="GO" id="GO:0052855">
    <property type="term" value="F:ADP-dependent NAD(P)H-hydrate dehydratase activity"/>
    <property type="evidence" value="ECO:0007669"/>
    <property type="project" value="UniProtKB-UniRule"/>
</dbReference>
<dbReference type="InterPro" id="IPR002582">
    <property type="entry name" value="ACPS"/>
</dbReference>
<evidence type="ECO:0000313" key="2">
    <source>
        <dbReference type="EMBL" id="AIZ36612.1"/>
    </source>
</evidence>
<dbReference type="PANTHER" id="PTHR12592">
    <property type="entry name" value="ATP-DEPENDENT (S)-NAD(P)H-HYDRATE DEHYDRATASE FAMILY MEMBER"/>
    <property type="match status" value="1"/>
</dbReference>
<dbReference type="CDD" id="cd01171">
    <property type="entry name" value="YXKO-related"/>
    <property type="match status" value="1"/>
</dbReference>
<dbReference type="GO" id="GO:0110051">
    <property type="term" value="P:metabolite repair"/>
    <property type="evidence" value="ECO:0007669"/>
    <property type="project" value="TreeGrafter"/>
</dbReference>
<dbReference type="InterPro" id="IPR008278">
    <property type="entry name" value="4-PPantetheinyl_Trfase_dom"/>
</dbReference>
<dbReference type="NCBIfam" id="TIGR00556">
    <property type="entry name" value="pantethn_trn"/>
    <property type="match status" value="1"/>
</dbReference>
<dbReference type="HAMAP" id="MF_01965">
    <property type="entry name" value="NADHX_dehydratase"/>
    <property type="match status" value="1"/>
</dbReference>
<dbReference type="Gene3D" id="3.40.1190.20">
    <property type="match status" value="1"/>
</dbReference>
<dbReference type="GO" id="GO:0008897">
    <property type="term" value="F:holo-[acyl-carrier-protein] synthase activity"/>
    <property type="evidence" value="ECO:0007669"/>
    <property type="project" value="InterPro"/>
</dbReference>
<dbReference type="InterPro" id="IPR037143">
    <property type="entry name" value="4-PPantetheinyl_Trfase_dom_sf"/>
</dbReference>
<keyword evidence="1" id="KW-0456">Lyase</keyword>
<evidence type="ECO:0000313" key="3">
    <source>
        <dbReference type="Proteomes" id="UP000031386"/>
    </source>
</evidence>
<sequence>MIGIDICSISRFSNMKNLDKFLKRYFTNEEIDYILKTGNRDETIAGIFSLKEAFVKAIGTGFGNISPIDVEIIHNFSGKPDLIIHNEIIKKIEDLSCSVSHDSDYAIAVVDVKFLNISINTKNALECKNLILNRKDDGHKGDFGKVGIIGGSIGMCGSVDLCAKASLRTGSGLVYNICPNSISDILQIKAVENIVLPISDDNKGCFTFRYIDEIIDKISNLDAIAIGCGLGRNEENAKILEMIVKNFKKPIVIDADAIFFLRNIKAEILNRNNIVITPHEVEFSRFSSYDLKNIKENRLEVVNKFFEKNLKYTLVLKGKNTIVKSDKEIYINDTGNSGMATAGSGDCLTGIILSLLGQGLNAFNSAKLGVFIHGLAGDFAKEELGEDSLVASDIIKFLPKAIKYIRE</sequence>
<dbReference type="Pfam" id="PF01648">
    <property type="entry name" value="ACPS"/>
    <property type="match status" value="1"/>
</dbReference>
<name>A0A0B4S1B5_9FIRM</name>
<dbReference type="SUPFAM" id="SSF56214">
    <property type="entry name" value="4'-phosphopantetheinyl transferase"/>
    <property type="match status" value="1"/>
</dbReference>
<protein>
    <recommendedName>
        <fullName evidence="1">ADP-dependent (S)-NAD(P)H-hydrate dehydratase</fullName>
        <ecNumber evidence="1">4.2.1.136</ecNumber>
    </recommendedName>
    <alternativeName>
        <fullName evidence="1">ADP-dependent NAD(P)HX dehydratase</fullName>
    </alternativeName>
</protein>
<dbReference type="STRING" id="33033.NW74_04335"/>
<dbReference type="InterPro" id="IPR004568">
    <property type="entry name" value="Ppantetheine-prot_Trfase_dom"/>
</dbReference>
<comment type="similarity">
    <text evidence="1">Belongs to the NnrD/CARKD family.</text>
</comment>
<dbReference type="InterPro" id="IPR029056">
    <property type="entry name" value="Ribokinase-like"/>
</dbReference>
<comment type="cofactor">
    <cofactor evidence="1">
        <name>Mg(2+)</name>
        <dbReference type="ChEBI" id="CHEBI:18420"/>
    </cofactor>
</comment>
<feature type="binding site" evidence="1">
    <location>
        <position position="279"/>
    </location>
    <ligand>
        <name>(6S)-NADPHX</name>
        <dbReference type="ChEBI" id="CHEBI:64076"/>
    </ligand>
</feature>
<comment type="catalytic activity">
    <reaction evidence="1">
        <text>(6S)-NADHX + ADP = AMP + phosphate + NADH + H(+)</text>
        <dbReference type="Rhea" id="RHEA:32223"/>
        <dbReference type="ChEBI" id="CHEBI:15378"/>
        <dbReference type="ChEBI" id="CHEBI:43474"/>
        <dbReference type="ChEBI" id="CHEBI:57945"/>
        <dbReference type="ChEBI" id="CHEBI:64074"/>
        <dbReference type="ChEBI" id="CHEBI:456215"/>
        <dbReference type="ChEBI" id="CHEBI:456216"/>
        <dbReference type="EC" id="4.2.1.136"/>
    </reaction>
</comment>
<dbReference type="GO" id="GO:0046496">
    <property type="term" value="P:nicotinamide nucleotide metabolic process"/>
    <property type="evidence" value="ECO:0007669"/>
    <property type="project" value="UniProtKB-UniRule"/>
</dbReference>
<dbReference type="SUPFAM" id="SSF53613">
    <property type="entry name" value="Ribokinase-like"/>
    <property type="match status" value="1"/>
</dbReference>
<comment type="subunit">
    <text evidence="1">Homotetramer.</text>
</comment>
<dbReference type="OrthoDB" id="9806925at2"/>
<dbReference type="GO" id="GO:0000287">
    <property type="term" value="F:magnesium ion binding"/>
    <property type="evidence" value="ECO:0007669"/>
    <property type="project" value="InterPro"/>
</dbReference>
<reference evidence="2 3" key="1">
    <citation type="submission" date="2014-10" db="EMBL/GenBank/DDBJ databases">
        <title>Complete genome sequence of Parvimonas micra KCOM 1535 (= ChDC B708).</title>
        <authorList>
            <person name="Kook J.-K."/>
            <person name="Park S.-N."/>
            <person name="Lim Y.K."/>
            <person name="Roh H."/>
        </authorList>
    </citation>
    <scope>NUCLEOTIDE SEQUENCE [LARGE SCALE GENOMIC DNA]</scope>
    <source>
        <strain evidence="3">KCOM 1535 / ChDC B708</strain>
    </source>
</reference>
<dbReference type="Pfam" id="PF01256">
    <property type="entry name" value="Carb_kinase"/>
    <property type="match status" value="1"/>
</dbReference>
<evidence type="ECO:0000256" key="1">
    <source>
        <dbReference type="HAMAP-Rule" id="MF_01965"/>
    </source>
</evidence>
<dbReference type="EC" id="4.2.1.136" evidence="1"/>
<dbReference type="GO" id="GO:0005524">
    <property type="term" value="F:ATP binding"/>
    <property type="evidence" value="ECO:0007669"/>
    <property type="project" value="UniProtKB-KW"/>
</dbReference>
<comment type="function">
    <text evidence="1">Catalyzes the dehydration of the S-form of NAD(P)HX at the expense of ADP, which is converted to AMP. Together with NAD(P)HX epimerase, which catalyzes the epimerization of the S- and R-forms, the enzyme allows the repair of both epimers of NAD(P)HX, a damaged form of NAD(P)H that is a result of enzymatic or heat-dependent hydration.</text>
</comment>
<dbReference type="RefSeq" id="WP_041954026.1">
    <property type="nucleotide sequence ID" value="NZ_CAJPUJ010000067.1"/>
</dbReference>
<keyword evidence="1" id="KW-0547">Nucleotide-binding</keyword>
<dbReference type="Proteomes" id="UP000031386">
    <property type="component" value="Chromosome"/>
</dbReference>
<keyword evidence="3" id="KW-1185">Reference proteome</keyword>
<feature type="binding site" evidence="1">
    <location>
        <begin position="317"/>
        <end position="321"/>
    </location>
    <ligand>
        <name>AMP</name>
        <dbReference type="ChEBI" id="CHEBI:456215"/>
    </ligand>
</feature>
<dbReference type="GO" id="GO:0052856">
    <property type="term" value="F:NAD(P)HX epimerase activity"/>
    <property type="evidence" value="ECO:0007669"/>
    <property type="project" value="TreeGrafter"/>
</dbReference>
<dbReference type="PANTHER" id="PTHR12592:SF0">
    <property type="entry name" value="ATP-DEPENDENT (S)-NAD(P)H-HYDRATE DEHYDRATASE"/>
    <property type="match status" value="1"/>
</dbReference>
<dbReference type="NCBIfam" id="TIGR00516">
    <property type="entry name" value="acpS"/>
    <property type="match status" value="1"/>
</dbReference>
<dbReference type="NCBIfam" id="TIGR00196">
    <property type="entry name" value="yjeF_cterm"/>
    <property type="match status" value="1"/>
</dbReference>
<keyword evidence="1" id="KW-0067">ATP-binding</keyword>
<gene>
    <name evidence="1" type="primary">nnrD</name>
    <name evidence="2" type="ORF">NW74_04335</name>
</gene>
<dbReference type="PROSITE" id="PS51383">
    <property type="entry name" value="YJEF_C_3"/>
    <property type="match status" value="1"/>
</dbReference>
<comment type="catalytic activity">
    <reaction evidence="1">
        <text>(6S)-NADPHX + ADP = AMP + phosphate + NADPH + H(+)</text>
        <dbReference type="Rhea" id="RHEA:32235"/>
        <dbReference type="ChEBI" id="CHEBI:15378"/>
        <dbReference type="ChEBI" id="CHEBI:43474"/>
        <dbReference type="ChEBI" id="CHEBI:57783"/>
        <dbReference type="ChEBI" id="CHEBI:64076"/>
        <dbReference type="ChEBI" id="CHEBI:456215"/>
        <dbReference type="ChEBI" id="CHEBI:456216"/>
        <dbReference type="EC" id="4.2.1.136"/>
    </reaction>
</comment>
<organism evidence="2 3">
    <name type="scientific">Parvimonas micra</name>
    <dbReference type="NCBI Taxonomy" id="33033"/>
    <lineage>
        <taxon>Bacteria</taxon>
        <taxon>Bacillati</taxon>
        <taxon>Bacillota</taxon>
        <taxon>Tissierellia</taxon>
        <taxon>Tissierellales</taxon>
        <taxon>Peptoniphilaceae</taxon>
        <taxon>Parvimonas</taxon>
    </lineage>
</organism>
<keyword evidence="1" id="KW-0521">NADP</keyword>
<dbReference type="InterPro" id="IPR000631">
    <property type="entry name" value="CARKD"/>
</dbReference>